<dbReference type="Proteomes" id="UP000323454">
    <property type="component" value="Unassembled WGS sequence"/>
</dbReference>
<dbReference type="NCBIfam" id="TIGR01494">
    <property type="entry name" value="ATPase_P-type"/>
    <property type="match status" value="1"/>
</dbReference>
<keyword evidence="7" id="KW-1278">Translocase</keyword>
<evidence type="ECO:0000256" key="1">
    <source>
        <dbReference type="ARBA" id="ARBA00004141"/>
    </source>
</evidence>
<evidence type="ECO:0000313" key="10">
    <source>
        <dbReference type="Proteomes" id="UP000323454"/>
    </source>
</evidence>
<dbReference type="GO" id="GO:0046872">
    <property type="term" value="F:metal ion binding"/>
    <property type="evidence" value="ECO:0007669"/>
    <property type="project" value="UniProtKB-KW"/>
</dbReference>
<keyword evidence="3" id="KW-0479">Metal-binding</keyword>
<evidence type="ECO:0000256" key="5">
    <source>
        <dbReference type="ARBA" id="ARBA00022840"/>
    </source>
</evidence>
<reference evidence="9 10" key="1">
    <citation type="submission" date="2019-09" db="EMBL/GenBank/DDBJ databases">
        <title>Goodfellowia gen. nov., a new genus of the Pseudonocardineae related to Actinoalloteichus, containing Goodfellowia coeruleoviolacea gen. nov., comb. nov. gen. nov., comb. nov.</title>
        <authorList>
            <person name="Labeda D."/>
        </authorList>
    </citation>
    <scope>NUCLEOTIDE SEQUENCE [LARGE SCALE GENOMIC DNA]</scope>
    <source>
        <strain evidence="9 10">AN110305</strain>
    </source>
</reference>
<feature type="non-terminal residue" evidence="9">
    <location>
        <position position="167"/>
    </location>
</feature>
<dbReference type="Gene3D" id="3.40.50.1000">
    <property type="entry name" value="HAD superfamily/HAD-like"/>
    <property type="match status" value="1"/>
</dbReference>
<keyword evidence="8" id="KW-0472">Membrane</keyword>
<evidence type="ECO:0000256" key="3">
    <source>
        <dbReference type="ARBA" id="ARBA00022723"/>
    </source>
</evidence>
<evidence type="ECO:0000256" key="2">
    <source>
        <dbReference type="ARBA" id="ARBA00006024"/>
    </source>
</evidence>
<sequence length="167" mass="16894">GAAPVLLTGDNHAPAAHRAEQVGIRDVRAGLLPEDKVIAVRGLTALTLGGGGQRVTVVGDGINDAPALAAAHAGIAMGGAGSDLTLQAADAIVVRDDLTTIPAVIALSRRARRVVTANLIIAATFITGLVIWDLVGHLPLPLGVAGHEGSTVIVGLNGLRLLRRAAW</sequence>
<keyword evidence="8" id="KW-1133">Transmembrane helix</keyword>
<evidence type="ECO:0000256" key="7">
    <source>
        <dbReference type="ARBA" id="ARBA00022967"/>
    </source>
</evidence>
<dbReference type="OrthoDB" id="7059309at2"/>
<comment type="similarity">
    <text evidence="2">Belongs to the cation transport ATPase (P-type) (TC 3.A.3) family. Type IB subfamily.</text>
</comment>
<dbReference type="Pfam" id="PF00702">
    <property type="entry name" value="Hydrolase"/>
    <property type="match status" value="1"/>
</dbReference>
<evidence type="ECO:0000256" key="4">
    <source>
        <dbReference type="ARBA" id="ARBA00022741"/>
    </source>
</evidence>
<keyword evidence="8" id="KW-0812">Transmembrane</keyword>
<dbReference type="PANTHER" id="PTHR43079:SF1">
    <property type="entry name" value="CADMIUM_ZINC-TRANSPORTING ATPASE HMA1, CHLOROPLASTIC-RELATED"/>
    <property type="match status" value="1"/>
</dbReference>
<dbReference type="SUPFAM" id="SSF56784">
    <property type="entry name" value="HAD-like"/>
    <property type="match status" value="1"/>
</dbReference>
<reference evidence="9 10" key="2">
    <citation type="submission" date="2019-09" db="EMBL/GenBank/DDBJ databases">
        <authorList>
            <person name="Jin C."/>
        </authorList>
    </citation>
    <scope>NUCLEOTIDE SEQUENCE [LARGE SCALE GENOMIC DNA]</scope>
    <source>
        <strain evidence="9 10">AN110305</strain>
    </source>
</reference>
<gene>
    <name evidence="9" type="ORF">F0L68_40695</name>
</gene>
<name>A0A5B2W5G4_9PSEU</name>
<dbReference type="InterPro" id="IPR001757">
    <property type="entry name" value="P_typ_ATPase"/>
</dbReference>
<feature type="transmembrane region" description="Helical" evidence="8">
    <location>
        <begin position="114"/>
        <end position="132"/>
    </location>
</feature>
<dbReference type="RefSeq" id="WP_149855265.1">
    <property type="nucleotide sequence ID" value="NZ_VUOB01000134.1"/>
</dbReference>
<dbReference type="GO" id="GO:0005524">
    <property type="term" value="F:ATP binding"/>
    <property type="evidence" value="ECO:0007669"/>
    <property type="project" value="UniProtKB-KW"/>
</dbReference>
<dbReference type="PRINTS" id="PR00119">
    <property type="entry name" value="CATATPASE"/>
</dbReference>
<comment type="subcellular location">
    <subcellularLocation>
        <location evidence="1">Membrane</location>
        <topology evidence="1">Multi-pass membrane protein</topology>
    </subcellularLocation>
</comment>
<dbReference type="PROSITE" id="PS01229">
    <property type="entry name" value="COF_2"/>
    <property type="match status" value="1"/>
</dbReference>
<dbReference type="PANTHER" id="PTHR43079">
    <property type="entry name" value="PROBABLE CADMIUM/ZINC-TRANSPORTING ATPASE HMA1"/>
    <property type="match status" value="1"/>
</dbReference>
<dbReference type="InterPro" id="IPR023214">
    <property type="entry name" value="HAD_sf"/>
</dbReference>
<keyword evidence="10" id="KW-1185">Reference proteome</keyword>
<proteinExistence type="inferred from homology"/>
<comment type="caution">
    <text evidence="9">The sequence shown here is derived from an EMBL/GenBank/DDBJ whole genome shotgun (WGS) entry which is preliminary data.</text>
</comment>
<feature type="non-terminal residue" evidence="9">
    <location>
        <position position="1"/>
    </location>
</feature>
<keyword evidence="5" id="KW-0067">ATP-binding</keyword>
<evidence type="ECO:0000256" key="8">
    <source>
        <dbReference type="SAM" id="Phobius"/>
    </source>
</evidence>
<dbReference type="AlphaFoldDB" id="A0A5B2W5G4"/>
<evidence type="ECO:0000256" key="6">
    <source>
        <dbReference type="ARBA" id="ARBA00022842"/>
    </source>
</evidence>
<accession>A0A5B2W5G4</accession>
<evidence type="ECO:0000313" key="9">
    <source>
        <dbReference type="EMBL" id="KAA2246394.1"/>
    </source>
</evidence>
<protein>
    <submittedName>
        <fullName evidence="9">HAD-IC family P-type ATPase</fullName>
    </submittedName>
</protein>
<keyword evidence="4" id="KW-0547">Nucleotide-binding</keyword>
<keyword evidence="6" id="KW-0460">Magnesium</keyword>
<dbReference type="EMBL" id="VUOB01000134">
    <property type="protein sequence ID" value="KAA2246394.1"/>
    <property type="molecule type" value="Genomic_DNA"/>
</dbReference>
<organism evidence="9 10">
    <name type="scientific">Solihabitans fulvus</name>
    <dbReference type="NCBI Taxonomy" id="1892852"/>
    <lineage>
        <taxon>Bacteria</taxon>
        <taxon>Bacillati</taxon>
        <taxon>Actinomycetota</taxon>
        <taxon>Actinomycetes</taxon>
        <taxon>Pseudonocardiales</taxon>
        <taxon>Pseudonocardiaceae</taxon>
        <taxon>Solihabitans</taxon>
    </lineage>
</organism>
<dbReference type="InterPro" id="IPR051949">
    <property type="entry name" value="Cation_Transport_ATPase"/>
</dbReference>
<dbReference type="GO" id="GO:0016020">
    <property type="term" value="C:membrane"/>
    <property type="evidence" value="ECO:0007669"/>
    <property type="project" value="UniProtKB-SubCell"/>
</dbReference>
<dbReference type="InterPro" id="IPR036412">
    <property type="entry name" value="HAD-like_sf"/>
</dbReference>
<dbReference type="GO" id="GO:0016887">
    <property type="term" value="F:ATP hydrolysis activity"/>
    <property type="evidence" value="ECO:0007669"/>
    <property type="project" value="InterPro"/>
</dbReference>